<organism evidence="1 2">
    <name type="scientific">Parelaphostrongylus tenuis</name>
    <name type="common">Meningeal worm</name>
    <dbReference type="NCBI Taxonomy" id="148309"/>
    <lineage>
        <taxon>Eukaryota</taxon>
        <taxon>Metazoa</taxon>
        <taxon>Ecdysozoa</taxon>
        <taxon>Nematoda</taxon>
        <taxon>Chromadorea</taxon>
        <taxon>Rhabditida</taxon>
        <taxon>Rhabditina</taxon>
        <taxon>Rhabditomorpha</taxon>
        <taxon>Strongyloidea</taxon>
        <taxon>Metastrongylidae</taxon>
        <taxon>Parelaphostrongylus</taxon>
    </lineage>
</organism>
<accession>A0AAD5QRF8</accession>
<name>A0AAD5QRF8_PARTN</name>
<proteinExistence type="predicted"/>
<evidence type="ECO:0000313" key="2">
    <source>
        <dbReference type="Proteomes" id="UP001196413"/>
    </source>
</evidence>
<dbReference type="AlphaFoldDB" id="A0AAD5QRF8"/>
<reference evidence="1" key="1">
    <citation type="submission" date="2021-06" db="EMBL/GenBank/DDBJ databases">
        <title>Parelaphostrongylus tenuis whole genome reference sequence.</title>
        <authorList>
            <person name="Garwood T.J."/>
            <person name="Larsen P.A."/>
            <person name="Fountain-Jones N.M."/>
            <person name="Garbe J.R."/>
            <person name="Macchietto M.G."/>
            <person name="Kania S.A."/>
            <person name="Gerhold R.W."/>
            <person name="Richards J.E."/>
            <person name="Wolf T.M."/>
        </authorList>
    </citation>
    <scope>NUCLEOTIDE SEQUENCE</scope>
    <source>
        <strain evidence="1">MNPRO001-30</strain>
        <tissue evidence="1">Meninges</tissue>
    </source>
</reference>
<keyword evidence="2" id="KW-1185">Reference proteome</keyword>
<protein>
    <submittedName>
        <fullName evidence="1">Uncharacterized protein</fullName>
    </submittedName>
</protein>
<dbReference type="EMBL" id="JAHQIW010003500">
    <property type="protein sequence ID" value="KAJ1358869.1"/>
    <property type="molecule type" value="Genomic_DNA"/>
</dbReference>
<gene>
    <name evidence="1" type="ORF">KIN20_017416</name>
</gene>
<sequence>MIQQLQTLFGHLPLRQFCSMQPSVDLKQYELAGMSTWQGLIAAVQVFTVTLEIDYLSGWQQVPLNWSGSVPKDDECSLEANQFGLGLELLVGHNAASMEKFRTIRKYRKCCKRRQTCVQADDDFFG</sequence>
<dbReference type="Proteomes" id="UP001196413">
    <property type="component" value="Unassembled WGS sequence"/>
</dbReference>
<evidence type="ECO:0000313" key="1">
    <source>
        <dbReference type="EMBL" id="KAJ1358869.1"/>
    </source>
</evidence>
<comment type="caution">
    <text evidence="1">The sequence shown here is derived from an EMBL/GenBank/DDBJ whole genome shotgun (WGS) entry which is preliminary data.</text>
</comment>